<dbReference type="SUPFAM" id="SSF51120">
    <property type="entry name" value="beta-Roll"/>
    <property type="match status" value="1"/>
</dbReference>
<dbReference type="Gene3D" id="3.20.20.80">
    <property type="entry name" value="Glycosidases"/>
    <property type="match status" value="1"/>
</dbReference>
<name>A0A1M5W0B9_9RHOB</name>
<dbReference type="Proteomes" id="UP000184221">
    <property type="component" value="Unassembled WGS sequence"/>
</dbReference>
<proteinExistence type="predicted"/>
<organism evidence="2 3">
    <name type="scientific">Marivita hallyeonensis</name>
    <dbReference type="NCBI Taxonomy" id="996342"/>
    <lineage>
        <taxon>Bacteria</taxon>
        <taxon>Pseudomonadati</taxon>
        <taxon>Pseudomonadota</taxon>
        <taxon>Alphaproteobacteria</taxon>
        <taxon>Rhodobacterales</taxon>
        <taxon>Roseobacteraceae</taxon>
        <taxon>Marivita</taxon>
    </lineage>
</organism>
<keyword evidence="3" id="KW-1185">Reference proteome</keyword>
<dbReference type="AlphaFoldDB" id="A0A1M5W0B9"/>
<gene>
    <name evidence="2" type="ORF">SAMN05443551_3176</name>
</gene>
<accession>A0A1M5W0B9</accession>
<reference evidence="2 3" key="1">
    <citation type="submission" date="2016-11" db="EMBL/GenBank/DDBJ databases">
        <authorList>
            <person name="Jaros S."/>
            <person name="Januszkiewicz K."/>
            <person name="Wedrychowicz H."/>
        </authorList>
    </citation>
    <scope>NUCLEOTIDE SEQUENCE [LARGE SCALE GENOMIC DNA]</scope>
    <source>
        <strain evidence="2 3">DSM 29431</strain>
    </source>
</reference>
<feature type="domain" description="DUF4214" evidence="1">
    <location>
        <begin position="707"/>
        <end position="741"/>
    </location>
</feature>
<dbReference type="CDD" id="cd19608">
    <property type="entry name" value="GH113_mannanase-like"/>
    <property type="match status" value="1"/>
</dbReference>
<dbReference type="GO" id="GO:0005509">
    <property type="term" value="F:calcium ion binding"/>
    <property type="evidence" value="ECO:0007669"/>
    <property type="project" value="InterPro"/>
</dbReference>
<dbReference type="Pfam" id="PF22612">
    <property type="entry name" value="GH113"/>
    <property type="match status" value="1"/>
</dbReference>
<dbReference type="OrthoDB" id="733404at2"/>
<dbReference type="InterPro" id="IPR055151">
    <property type="entry name" value="GH113"/>
</dbReference>
<sequence length="846" mass="92680">MSVEQQFEFRGFAYSIYEGSGPPGAIRNLEAEQRTQIEASLDLISGMNANAIILDMTLSQSTVSSSDPKIDSDYDVGFETYSYIIDAAAARNIDVFIKPVLFITDDPTRGIFDWFDVLPENPDNWFSEYKKIIVEIANFAQAADAKGVMIGSELFNITVRNEFYPDWQDLIFSVRGHFDGLVGYSAAASSATIEYQSVTFVEDLDFIGLSMYPELLNGDNFAREDVHVAWSDDLYGSNTLQAFKDFIERTDTPVFITEFNSFPISGGNQTWFEQTEASWNSQNVVVNEGRQQTVINGSIDVFLSELADLEGVFFWTQSYFAQFFQEPNDQEVSYGLWANHFHDKLVAQDIAGFFGGSDAGAINLNVQGSDKADDLLGGFGDDTIQAGFGDDEIRSGAGTDVIDLRSSSREVTPNTFVIEPYALNSPLDPIIFDENLVYPTVTISLSDRTEIASFQVFDFIYFPEGNSERREYELPDVDNVDLVINVDIHESYGQELLFDSLELNGTPLRLVDFIRIEIVGGFELVLPAALLSEIAIKSLTNNNTVHSGAGNDVIYSGDGNDSVIGGDGTDTVILEGNQDSYTLSISANETQVIDRRPDGRGTDTLTGIEMLDFGTEIDVFGAGPMNLDIFDDAPGLNSNQFAAMAELYIAYFNRAPDAIGLNFWASSFARGEVDLPRMAELFFDQPETRSVYASSLNEDGSQITDVIAFVTAIYTNVLDRSPDPGGRDFWVGVLEQGAVTPGAAIRSIIEGAKANAPPDATQAEIVARALDQQYLANATDIGVHFAVINGMSNTNNADVVMNLLTRTQESVSTAVGQSNQFLEAAQSAQDGEFLMPLIGVIDDPFG</sequence>
<dbReference type="Gene3D" id="2.150.10.10">
    <property type="entry name" value="Serralysin-like metalloprotease, C-terminal"/>
    <property type="match status" value="1"/>
</dbReference>
<evidence type="ECO:0000313" key="3">
    <source>
        <dbReference type="Proteomes" id="UP000184221"/>
    </source>
</evidence>
<dbReference type="RefSeq" id="WP_072778981.1">
    <property type="nucleotide sequence ID" value="NZ_FQXC01000004.1"/>
</dbReference>
<dbReference type="Pfam" id="PF13946">
    <property type="entry name" value="DUF4214"/>
    <property type="match status" value="1"/>
</dbReference>
<dbReference type="InterPro" id="IPR011049">
    <property type="entry name" value="Serralysin-like_metalloprot_C"/>
</dbReference>
<evidence type="ECO:0000259" key="1">
    <source>
        <dbReference type="Pfam" id="PF13946"/>
    </source>
</evidence>
<evidence type="ECO:0000313" key="2">
    <source>
        <dbReference type="EMBL" id="SHH80868.1"/>
    </source>
</evidence>
<dbReference type="EMBL" id="FQXC01000004">
    <property type="protein sequence ID" value="SHH80868.1"/>
    <property type="molecule type" value="Genomic_DNA"/>
</dbReference>
<dbReference type="SUPFAM" id="SSF51445">
    <property type="entry name" value="(Trans)glycosidases"/>
    <property type="match status" value="1"/>
</dbReference>
<dbReference type="InterPro" id="IPR001343">
    <property type="entry name" value="Hemolysn_Ca-bd"/>
</dbReference>
<dbReference type="InterPro" id="IPR025282">
    <property type="entry name" value="DUF4214"/>
</dbReference>
<dbReference type="Pfam" id="PF00353">
    <property type="entry name" value="HemolysinCabind"/>
    <property type="match status" value="2"/>
</dbReference>
<protein>
    <recommendedName>
        <fullName evidence="1">DUF4214 domain-containing protein</fullName>
    </recommendedName>
</protein>
<dbReference type="InterPro" id="IPR017853">
    <property type="entry name" value="GH"/>
</dbReference>
<dbReference type="PRINTS" id="PR00313">
    <property type="entry name" value="CABNDNGRPT"/>
</dbReference>
<dbReference type="STRING" id="996342.SAMN05443551_3176"/>